<dbReference type="EC" id="2.3.1.48" evidence="1"/>
<organism evidence="13 14">
    <name type="scientific">Astrephomene gubernaculifera</name>
    <dbReference type="NCBI Taxonomy" id="47775"/>
    <lineage>
        <taxon>Eukaryota</taxon>
        <taxon>Viridiplantae</taxon>
        <taxon>Chlorophyta</taxon>
        <taxon>core chlorophytes</taxon>
        <taxon>Chlorophyceae</taxon>
        <taxon>CS clade</taxon>
        <taxon>Chlamydomonadales</taxon>
        <taxon>Astrephomenaceae</taxon>
        <taxon>Astrephomene</taxon>
    </lineage>
</organism>
<dbReference type="PANTHER" id="PTHR14744:SF15">
    <property type="entry name" value="N-ALPHA-ACETYLTRANSFERASE 60"/>
    <property type="match status" value="1"/>
</dbReference>
<evidence type="ECO:0000256" key="1">
    <source>
        <dbReference type="ARBA" id="ARBA00013184"/>
    </source>
</evidence>
<dbReference type="GO" id="GO:0000139">
    <property type="term" value="C:Golgi membrane"/>
    <property type="evidence" value="ECO:0007669"/>
    <property type="project" value="TreeGrafter"/>
</dbReference>
<evidence type="ECO:0000256" key="5">
    <source>
        <dbReference type="ARBA" id="ARBA00023315"/>
    </source>
</evidence>
<dbReference type="EC" id="2.3.1.259" evidence="7"/>
<dbReference type="Proteomes" id="UP001054857">
    <property type="component" value="Unassembled WGS sequence"/>
</dbReference>
<dbReference type="GO" id="GO:0004402">
    <property type="term" value="F:histone acetyltransferase activity"/>
    <property type="evidence" value="ECO:0007669"/>
    <property type="project" value="TreeGrafter"/>
</dbReference>
<dbReference type="InterPro" id="IPR045141">
    <property type="entry name" value="NAA60-like"/>
</dbReference>
<evidence type="ECO:0000256" key="7">
    <source>
        <dbReference type="ARBA" id="ARBA00026111"/>
    </source>
</evidence>
<evidence type="ECO:0000259" key="12">
    <source>
        <dbReference type="PROSITE" id="PS51186"/>
    </source>
</evidence>
<feature type="region of interest" description="Disordered" evidence="11">
    <location>
        <begin position="476"/>
        <end position="610"/>
    </location>
</feature>
<comment type="catalytic activity">
    <reaction evidence="10">
        <text>N-terminal L-methionyl-[transmembrane protein] + acetyl-CoA = N-terminal N(alpha)-acetyl-L-methionyl-[transmembrane protein] + CoA + H(+)</text>
        <dbReference type="Rhea" id="RHEA:50604"/>
        <dbReference type="Rhea" id="RHEA-COMP:12745"/>
        <dbReference type="Rhea" id="RHEA-COMP:12746"/>
        <dbReference type="ChEBI" id="CHEBI:15378"/>
        <dbReference type="ChEBI" id="CHEBI:57287"/>
        <dbReference type="ChEBI" id="CHEBI:57288"/>
        <dbReference type="ChEBI" id="CHEBI:64731"/>
        <dbReference type="ChEBI" id="CHEBI:133414"/>
        <dbReference type="EC" id="2.3.1.259"/>
    </reaction>
</comment>
<dbReference type="PANTHER" id="PTHR14744">
    <property type="entry name" value="N-ALPHA-ACETYLTRANSFERASE 60"/>
    <property type="match status" value="1"/>
</dbReference>
<feature type="compositionally biased region" description="Low complexity" evidence="11">
    <location>
        <begin position="439"/>
        <end position="454"/>
    </location>
</feature>
<feature type="compositionally biased region" description="Low complexity" evidence="11">
    <location>
        <begin position="522"/>
        <end position="533"/>
    </location>
</feature>
<dbReference type="SUPFAM" id="SSF55729">
    <property type="entry name" value="Acyl-CoA N-acyltransferases (Nat)"/>
    <property type="match status" value="1"/>
</dbReference>
<evidence type="ECO:0000256" key="9">
    <source>
        <dbReference type="ARBA" id="ARBA00048017"/>
    </source>
</evidence>
<keyword evidence="14" id="KW-1185">Reference proteome</keyword>
<feature type="compositionally biased region" description="Low complexity" evidence="11">
    <location>
        <begin position="573"/>
        <end position="589"/>
    </location>
</feature>
<evidence type="ECO:0000256" key="6">
    <source>
        <dbReference type="ARBA" id="ARBA00025774"/>
    </source>
</evidence>
<evidence type="ECO:0000256" key="8">
    <source>
        <dbReference type="ARBA" id="ARBA00026144"/>
    </source>
</evidence>
<proteinExistence type="inferred from homology"/>
<gene>
    <name evidence="13" type="ORF">Agub_g9208</name>
</gene>
<evidence type="ECO:0000313" key="13">
    <source>
        <dbReference type="EMBL" id="GFR47479.1"/>
    </source>
</evidence>
<evidence type="ECO:0000256" key="11">
    <source>
        <dbReference type="SAM" id="MobiDB-lite"/>
    </source>
</evidence>
<dbReference type="CDD" id="cd04301">
    <property type="entry name" value="NAT_SF"/>
    <property type="match status" value="1"/>
</dbReference>
<comment type="catalytic activity">
    <reaction evidence="9">
        <text>L-lysyl-[protein] + acetyl-CoA = N(6)-acetyl-L-lysyl-[protein] + CoA + H(+)</text>
        <dbReference type="Rhea" id="RHEA:45948"/>
        <dbReference type="Rhea" id="RHEA-COMP:9752"/>
        <dbReference type="Rhea" id="RHEA-COMP:10731"/>
        <dbReference type="ChEBI" id="CHEBI:15378"/>
        <dbReference type="ChEBI" id="CHEBI:29969"/>
        <dbReference type="ChEBI" id="CHEBI:57287"/>
        <dbReference type="ChEBI" id="CHEBI:57288"/>
        <dbReference type="ChEBI" id="CHEBI:61930"/>
        <dbReference type="EC" id="2.3.1.48"/>
    </reaction>
</comment>
<dbReference type="InterPro" id="IPR016181">
    <property type="entry name" value="Acyl_CoA_acyltransferase"/>
</dbReference>
<feature type="domain" description="N-acetyltransferase" evidence="12">
    <location>
        <begin position="25"/>
        <end position="206"/>
    </location>
</feature>
<keyword evidence="3" id="KW-0159">Chromosome partition</keyword>
<dbReference type="GO" id="GO:0007059">
    <property type="term" value="P:chromosome segregation"/>
    <property type="evidence" value="ECO:0007669"/>
    <property type="project" value="UniProtKB-KW"/>
</dbReference>
<feature type="compositionally biased region" description="Low complexity" evidence="11">
    <location>
        <begin position="288"/>
        <end position="301"/>
    </location>
</feature>
<evidence type="ECO:0000256" key="3">
    <source>
        <dbReference type="ARBA" id="ARBA00022829"/>
    </source>
</evidence>
<name>A0AAD3HN30_9CHLO</name>
<protein>
    <recommendedName>
        <fullName evidence="8">N-alpha-acetyltransferase 60</fullName>
        <ecNumber evidence="7">2.3.1.259</ecNumber>
        <ecNumber evidence="1">2.3.1.48</ecNumber>
    </recommendedName>
</protein>
<keyword evidence="2" id="KW-0808">Transferase</keyword>
<dbReference type="AlphaFoldDB" id="A0AAD3HN30"/>
<evidence type="ECO:0000256" key="4">
    <source>
        <dbReference type="ARBA" id="ARBA00022853"/>
    </source>
</evidence>
<comment type="caution">
    <text evidence="13">The sequence shown here is derived from an EMBL/GenBank/DDBJ whole genome shotgun (WGS) entry which is preliminary data.</text>
</comment>
<comment type="similarity">
    <text evidence="6">Belongs to the acetyltransferase family. NAA60 subfamily.</text>
</comment>
<evidence type="ECO:0000256" key="2">
    <source>
        <dbReference type="ARBA" id="ARBA00022679"/>
    </source>
</evidence>
<feature type="compositionally biased region" description="Low complexity" evidence="11">
    <location>
        <begin position="477"/>
        <end position="488"/>
    </location>
</feature>
<dbReference type="Gene3D" id="3.40.630.30">
    <property type="match status" value="1"/>
</dbReference>
<evidence type="ECO:0000313" key="14">
    <source>
        <dbReference type="Proteomes" id="UP001054857"/>
    </source>
</evidence>
<keyword evidence="5" id="KW-0012">Acyltransferase</keyword>
<dbReference type="GO" id="GO:0120518">
    <property type="term" value="F:protein N-terminal-methionine acetyltransferase activity"/>
    <property type="evidence" value="ECO:0007669"/>
    <property type="project" value="UniProtKB-EC"/>
</dbReference>
<dbReference type="EMBL" id="BMAR01000018">
    <property type="protein sequence ID" value="GFR47479.1"/>
    <property type="molecule type" value="Genomic_DNA"/>
</dbReference>
<feature type="compositionally biased region" description="Low complexity" evidence="11">
    <location>
        <begin position="338"/>
        <end position="349"/>
    </location>
</feature>
<accession>A0AAD3HN30</accession>
<evidence type="ECO:0000256" key="10">
    <source>
        <dbReference type="ARBA" id="ARBA00048848"/>
    </source>
</evidence>
<keyword evidence="4" id="KW-0156">Chromatin regulator</keyword>
<dbReference type="InterPro" id="IPR000182">
    <property type="entry name" value="GNAT_dom"/>
</dbReference>
<sequence>MIGHHVAVSGPGTTALYQGEPPLNLYYRPLQQNDYNALKAIHRDLFPIDYEEVFFQKAVSGEDRVFSWAAVHSQNGRDHLVGFVTARLVYMHECDPVDRQVMGLSSRSLDGCCGCYVLTLGVVPSCRQCGIARCLLGLVQQHAARLRCRAIFLHVISYNIGAMRLYGGAGYQAMARLPNFYHLLTGRQPDPSQTWFDAFLYALFLPPGGVLGAGGGSGEVSPALQWAGGVIGAAVAPLRSVLGTFQGCVPAWLSRQTYSTFLPFAASAAALTSCKDQPRGAPPTPNGQRHQQQPLHQQWPLSAGPYPYMQQQQHVSQDPGAACLPYSPAGPQHPHQHPPQQQQLQQQQQRYSQECGPVSSQGWVPAGGNRRDYEAHPQAPNWPQALPWEQQGPGEAALPMPGPMQGGPMQQQQPAGEGYGPVLRPPSPLAPPSHAGRCATPQQQPPQQQAYPAAAGGGFGEAGVMPTYTAAGPGYCHPHPYQVQQQQQQPPPQQQYNDFRQRHGHGLSRSNSRNSYQHQKHPQQQQHQHQQHPSGEDGNGSAQGDLECSSRSSSGAHRNPQGLGGSGLHMRPQQHQQQQQQQHNQRQRQSGSLLTSLLRPPAAQPHPHRR</sequence>
<feature type="region of interest" description="Disordered" evidence="11">
    <location>
        <begin position="274"/>
        <end position="455"/>
    </location>
</feature>
<dbReference type="PROSITE" id="PS51186">
    <property type="entry name" value="GNAT"/>
    <property type="match status" value="1"/>
</dbReference>
<dbReference type="Pfam" id="PF00583">
    <property type="entry name" value="Acetyltransf_1"/>
    <property type="match status" value="1"/>
</dbReference>
<reference evidence="13 14" key="1">
    <citation type="journal article" date="2021" name="Sci. Rep.">
        <title>Genome sequencing of the multicellular alga Astrephomene provides insights into convergent evolution of germ-soma differentiation.</title>
        <authorList>
            <person name="Yamashita S."/>
            <person name="Yamamoto K."/>
            <person name="Matsuzaki R."/>
            <person name="Suzuki S."/>
            <person name="Yamaguchi H."/>
            <person name="Hirooka S."/>
            <person name="Minakuchi Y."/>
            <person name="Miyagishima S."/>
            <person name="Kawachi M."/>
            <person name="Toyoda A."/>
            <person name="Nozaki H."/>
        </authorList>
    </citation>
    <scope>NUCLEOTIDE SEQUENCE [LARGE SCALE GENOMIC DNA]</scope>
    <source>
        <strain evidence="13 14">NIES-4017</strain>
    </source>
</reference>